<reference evidence="1 2" key="1">
    <citation type="submission" date="2015-04" db="EMBL/GenBank/DDBJ databases">
        <authorList>
            <person name="Syromyatnikov M.Y."/>
            <person name="Popov V.N."/>
        </authorList>
    </citation>
    <scope>NUCLEOTIDE SEQUENCE [LARGE SCALE GENOMIC DNA]</scope>
</reference>
<protein>
    <submittedName>
        <fullName evidence="1">CLUMA_CG015471, isoform A</fullName>
    </submittedName>
</protein>
<accession>A0A1J1IUE2</accession>
<dbReference type="EMBL" id="CVRI01000057">
    <property type="protein sequence ID" value="CRL02161.1"/>
    <property type="molecule type" value="Genomic_DNA"/>
</dbReference>
<dbReference type="AlphaFoldDB" id="A0A1J1IUE2"/>
<evidence type="ECO:0000313" key="2">
    <source>
        <dbReference type="Proteomes" id="UP000183832"/>
    </source>
</evidence>
<dbReference type="Proteomes" id="UP000183832">
    <property type="component" value="Unassembled WGS sequence"/>
</dbReference>
<gene>
    <name evidence="1" type="ORF">CLUMA_CG015471</name>
</gene>
<evidence type="ECO:0000313" key="1">
    <source>
        <dbReference type="EMBL" id="CRL02161.1"/>
    </source>
</evidence>
<sequence length="144" mass="17104">MKTDERKSQENTEIIFLCRVCVNNFKPFIHLLPHEVLRSRHEIFFHLIRLLCLIHGQNIYKHIVKSSASDLNVRDRIAQTLNEQYSTIKTFYLNIQDESLLEFSSCKHLSLEIINKNNEIRLFIIKAFRAFDHGKIFALKFNPM</sequence>
<proteinExistence type="predicted"/>
<name>A0A1J1IUE2_9DIPT</name>
<keyword evidence="2" id="KW-1185">Reference proteome</keyword>
<organism evidence="1 2">
    <name type="scientific">Clunio marinus</name>
    <dbReference type="NCBI Taxonomy" id="568069"/>
    <lineage>
        <taxon>Eukaryota</taxon>
        <taxon>Metazoa</taxon>
        <taxon>Ecdysozoa</taxon>
        <taxon>Arthropoda</taxon>
        <taxon>Hexapoda</taxon>
        <taxon>Insecta</taxon>
        <taxon>Pterygota</taxon>
        <taxon>Neoptera</taxon>
        <taxon>Endopterygota</taxon>
        <taxon>Diptera</taxon>
        <taxon>Nematocera</taxon>
        <taxon>Chironomoidea</taxon>
        <taxon>Chironomidae</taxon>
        <taxon>Clunio</taxon>
    </lineage>
</organism>